<dbReference type="Proteomes" id="UP000424673">
    <property type="component" value="Chromosome"/>
</dbReference>
<evidence type="ECO:0000313" key="4">
    <source>
        <dbReference type="Proteomes" id="UP000424673"/>
    </source>
</evidence>
<dbReference type="InterPro" id="IPR038296">
    <property type="entry name" value="ParD_sf"/>
</dbReference>
<accession>A0ABX6EL43</accession>
<dbReference type="PANTHER" id="PTHR36582:SF2">
    <property type="entry name" value="ANTITOXIN PARD"/>
    <property type="match status" value="1"/>
</dbReference>
<dbReference type="Gene3D" id="6.10.10.120">
    <property type="entry name" value="Antitoxin ParD1-like"/>
    <property type="match status" value="1"/>
</dbReference>
<dbReference type="PANTHER" id="PTHR36582">
    <property type="entry name" value="ANTITOXIN PARD"/>
    <property type="match status" value="1"/>
</dbReference>
<name>A0ABX6EL43_9HYPH</name>
<dbReference type="InterPro" id="IPR010985">
    <property type="entry name" value="Ribbon_hlx_hlx"/>
</dbReference>
<proteinExistence type="inferred from homology"/>
<dbReference type="RefSeq" id="WP_154452068.1">
    <property type="nucleotide sequence ID" value="NZ_CP044328.1"/>
</dbReference>
<evidence type="ECO:0000256" key="1">
    <source>
        <dbReference type="ARBA" id="ARBA00008580"/>
    </source>
</evidence>
<dbReference type="EMBL" id="CP044328">
    <property type="protein sequence ID" value="QGM94141.1"/>
    <property type="molecule type" value="Genomic_DNA"/>
</dbReference>
<reference evidence="4" key="1">
    <citation type="submission" date="2019-09" db="EMBL/GenBank/DDBJ databases">
        <title>Isolation and complete genome sequencing of Methylocystis species.</title>
        <authorList>
            <person name="Rumah B.L."/>
            <person name="Stead C.E."/>
            <person name="Stevens B.C."/>
            <person name="Minton N.P."/>
            <person name="Grosse-Honebrink A."/>
            <person name="Zhang Y."/>
        </authorList>
    </citation>
    <scope>NUCLEOTIDE SEQUENCE [LARGE SCALE GENOMIC DNA]</scope>
    <source>
        <strain evidence="4">BRCS1</strain>
    </source>
</reference>
<keyword evidence="2" id="KW-1277">Toxin-antitoxin system</keyword>
<dbReference type="NCBIfam" id="TIGR02606">
    <property type="entry name" value="antidote_CC2985"/>
    <property type="match status" value="1"/>
</dbReference>
<dbReference type="SUPFAM" id="SSF47598">
    <property type="entry name" value="Ribbon-helix-helix"/>
    <property type="match status" value="1"/>
</dbReference>
<evidence type="ECO:0000256" key="2">
    <source>
        <dbReference type="ARBA" id="ARBA00022649"/>
    </source>
</evidence>
<gene>
    <name evidence="3" type="ORF">F7D13_08935</name>
</gene>
<comment type="similarity">
    <text evidence="1">Belongs to the ParD antitoxin family.</text>
</comment>
<dbReference type="Pfam" id="PF03693">
    <property type="entry name" value="ParD_antitoxin"/>
    <property type="match status" value="1"/>
</dbReference>
<sequence>MAISADLGSQLEAFVAKLVASGRYNSKSEVLREGVRLIQEREAHLAALDASIARGIADADAGRAKPAKAVFDRLEAKFKAKAAICILAISPKCSVI</sequence>
<reference evidence="3 4" key="2">
    <citation type="journal article" date="2021" name="AMB Express">
        <title>Isolation and characterisation of Methylocystis spp. for poly-3-hydroxybutyrate production using waste methane feedstocks.</title>
        <authorList>
            <person name="Rumah B.L."/>
            <person name="Stead C.E."/>
            <person name="Claxton Stevens B.H."/>
            <person name="Minton N.P."/>
            <person name="Grosse-Honebrink A."/>
            <person name="Zhang Y."/>
        </authorList>
    </citation>
    <scope>NUCLEOTIDE SEQUENCE [LARGE SCALE GENOMIC DNA]</scope>
    <source>
        <strain evidence="3 4">BRCS1</strain>
    </source>
</reference>
<dbReference type="InterPro" id="IPR022789">
    <property type="entry name" value="ParD"/>
</dbReference>
<evidence type="ECO:0000313" key="3">
    <source>
        <dbReference type="EMBL" id="QGM94141.1"/>
    </source>
</evidence>
<organism evidence="3 4">
    <name type="scientific">Methylocystis rosea</name>
    <dbReference type="NCBI Taxonomy" id="173366"/>
    <lineage>
        <taxon>Bacteria</taxon>
        <taxon>Pseudomonadati</taxon>
        <taxon>Pseudomonadota</taxon>
        <taxon>Alphaproteobacteria</taxon>
        <taxon>Hyphomicrobiales</taxon>
        <taxon>Methylocystaceae</taxon>
        <taxon>Methylocystis</taxon>
    </lineage>
</organism>
<keyword evidence="4" id="KW-1185">Reference proteome</keyword>
<protein>
    <submittedName>
        <fullName evidence="3">Type II toxin-antitoxin system ParD family antitoxin</fullName>
    </submittedName>
</protein>